<proteinExistence type="predicted"/>
<name>A0A842FSC0_9LIST</name>
<dbReference type="AlphaFoldDB" id="A0A842FSC0"/>
<sequence length="253" mass="30100">ELDINVLEFFYIQNNFKLVERDHLFKLFREQKQSLNEPFLLDLIAKYDEYLSRSNDPFAESLRHVLNISVEINRKQSFDIDSQEAKEIWERIAMQDVWYHNDIYLITKIFYTFPVDHAEKVIVRATEELKKYDNYPQIHLFKISFLLNCARHYILGGVPLRSKPHLIEAERLSRLHQVEISRITAHHLLAYSEFIEGFPKEAQQRVNRTTKVLNALESLNEFTPIDKDALNYNKIAADHSKEWNKFLSMQNSI</sequence>
<gene>
    <name evidence="1" type="ORF">HCB69_16645</name>
</gene>
<dbReference type="InterPro" id="IPR053163">
    <property type="entry name" value="HTH-type_regulator_Rgg"/>
</dbReference>
<dbReference type="RefSeq" id="WP_185655495.1">
    <property type="nucleotide sequence ID" value="NZ_JAARZS010000084.1"/>
</dbReference>
<accession>A0A842FSC0</accession>
<reference evidence="1 2" key="1">
    <citation type="submission" date="2020-03" db="EMBL/GenBank/DDBJ databases">
        <title>Soil Listeria distribution.</title>
        <authorList>
            <person name="Liao J."/>
            <person name="Wiedmann M."/>
        </authorList>
    </citation>
    <scope>NUCLEOTIDE SEQUENCE [LARGE SCALE GENOMIC DNA]</scope>
    <source>
        <strain evidence="1 2">FSL L7-0054</strain>
    </source>
</reference>
<dbReference type="EMBL" id="JAARZS010000084">
    <property type="protein sequence ID" value="MBC2285999.1"/>
    <property type="molecule type" value="Genomic_DNA"/>
</dbReference>
<protein>
    <recommendedName>
        <fullName evidence="3">Transcriptional regulator</fullName>
    </recommendedName>
</protein>
<organism evidence="1 2">
    <name type="scientific">Listeria booriae</name>
    <dbReference type="NCBI Taxonomy" id="1552123"/>
    <lineage>
        <taxon>Bacteria</taxon>
        <taxon>Bacillati</taxon>
        <taxon>Bacillota</taxon>
        <taxon>Bacilli</taxon>
        <taxon>Bacillales</taxon>
        <taxon>Listeriaceae</taxon>
        <taxon>Listeria</taxon>
    </lineage>
</organism>
<evidence type="ECO:0000313" key="1">
    <source>
        <dbReference type="EMBL" id="MBC2285999.1"/>
    </source>
</evidence>
<evidence type="ECO:0008006" key="3">
    <source>
        <dbReference type="Google" id="ProtNLM"/>
    </source>
</evidence>
<dbReference type="Proteomes" id="UP000585696">
    <property type="component" value="Unassembled WGS sequence"/>
</dbReference>
<comment type="caution">
    <text evidence="1">The sequence shown here is derived from an EMBL/GenBank/DDBJ whole genome shotgun (WGS) entry which is preliminary data.</text>
</comment>
<dbReference type="PANTHER" id="PTHR37038">
    <property type="entry name" value="TRANSCRIPTIONAL REGULATOR-RELATED"/>
    <property type="match status" value="1"/>
</dbReference>
<feature type="non-terminal residue" evidence="1">
    <location>
        <position position="1"/>
    </location>
</feature>
<evidence type="ECO:0000313" key="2">
    <source>
        <dbReference type="Proteomes" id="UP000585696"/>
    </source>
</evidence>
<dbReference type="PANTHER" id="PTHR37038:SF13">
    <property type="entry name" value="HTH CRO_C1-TYPE DOMAIN-CONTAINING PROTEIN"/>
    <property type="match status" value="1"/>
</dbReference>